<organism evidence="2 3">
    <name type="scientific">Prochlorococcus marinus (strain MIT 9313)</name>
    <dbReference type="NCBI Taxonomy" id="74547"/>
    <lineage>
        <taxon>Bacteria</taxon>
        <taxon>Bacillati</taxon>
        <taxon>Cyanobacteriota</taxon>
        <taxon>Cyanophyceae</taxon>
        <taxon>Synechococcales</taxon>
        <taxon>Prochlorococcaceae</taxon>
        <taxon>Prochlorococcus</taxon>
    </lineage>
</organism>
<keyword evidence="3" id="KW-1185">Reference proteome</keyword>
<dbReference type="KEGG" id="pmt:PMT_0886"/>
<feature type="transmembrane region" description="Helical" evidence="1">
    <location>
        <begin position="38"/>
        <end position="57"/>
    </location>
</feature>
<sequence length="112" mass="12618">MKWFLSNDRDFAAGVHSHAKGITITKAQTHKCMEFQGMGTPALVVMGISSMLAIFALRELQKQLKPTNPKRVSPLEEDVMSHYLEKAERTNQALWGLFFYPHASIPDVETAQ</sequence>
<evidence type="ECO:0000313" key="3">
    <source>
        <dbReference type="Proteomes" id="UP000001423"/>
    </source>
</evidence>
<keyword evidence="1" id="KW-0812">Transmembrane</keyword>
<proteinExistence type="predicted"/>
<reference evidence="2 3" key="1">
    <citation type="journal article" date="2003" name="Nature">
        <title>Genome divergence in two Prochlorococcus ecotypes reflects oceanic niche differentiation.</title>
        <authorList>
            <person name="Rocap G."/>
            <person name="Larimer F.W."/>
            <person name="Lamerdin J.E."/>
            <person name="Malfatti S."/>
            <person name="Chain P."/>
            <person name="Ahlgren N.A."/>
            <person name="Arellano A."/>
            <person name="Coleman M."/>
            <person name="Hauser L."/>
            <person name="Hess W.R."/>
            <person name="Johnson Z.I."/>
            <person name="Land M.L."/>
            <person name="Lindell D."/>
            <person name="Post A.F."/>
            <person name="Regala W."/>
            <person name="Shah M."/>
            <person name="Shaw S.L."/>
            <person name="Steglich C."/>
            <person name="Sullivan M.B."/>
            <person name="Ting C.S."/>
            <person name="Tolonen A."/>
            <person name="Webb E.A."/>
            <person name="Zinser E.R."/>
            <person name="Chisholm S.W."/>
        </authorList>
    </citation>
    <scope>NUCLEOTIDE SEQUENCE [LARGE SCALE GENOMIC DNA]</scope>
    <source>
        <strain evidence="3">MIT 9313</strain>
    </source>
</reference>
<evidence type="ECO:0000313" key="2">
    <source>
        <dbReference type="EMBL" id="CAE21061.1"/>
    </source>
</evidence>
<evidence type="ECO:0000256" key="1">
    <source>
        <dbReference type="SAM" id="Phobius"/>
    </source>
</evidence>
<keyword evidence="1" id="KW-1133">Transmembrane helix</keyword>
<dbReference type="Proteomes" id="UP000001423">
    <property type="component" value="Chromosome"/>
</dbReference>
<dbReference type="eggNOG" id="ENOG5030S4K">
    <property type="taxonomic scope" value="Bacteria"/>
</dbReference>
<name>Q7V772_PROMM</name>
<dbReference type="RefSeq" id="WP_011130264.1">
    <property type="nucleotide sequence ID" value="NC_005071.1"/>
</dbReference>
<keyword evidence="1" id="KW-0472">Membrane</keyword>
<protein>
    <submittedName>
        <fullName evidence="2">Uncharacterized protein</fullName>
    </submittedName>
</protein>
<dbReference type="HOGENOM" id="CLU_2143623_0_0_3"/>
<gene>
    <name evidence="2" type="ordered locus">PMT_0886</name>
</gene>
<accession>Q7V772</accession>
<dbReference type="AlphaFoldDB" id="Q7V772"/>
<dbReference type="EMBL" id="BX548175">
    <property type="protein sequence ID" value="CAE21061.1"/>
    <property type="molecule type" value="Genomic_DNA"/>
</dbReference>